<dbReference type="RefSeq" id="WP_184087152.1">
    <property type="nucleotide sequence ID" value="NZ_JACHIJ010000005.1"/>
</dbReference>
<sequence>MRPSKIRSFTAEINVRFDALIAKPLDEGGTAWTLVSVHIAASGQS</sequence>
<protein>
    <submittedName>
        <fullName evidence="1">Uncharacterized protein</fullName>
    </submittedName>
</protein>
<reference evidence="1 2" key="1">
    <citation type="submission" date="2020-08" db="EMBL/GenBank/DDBJ databases">
        <title>Genomic Encyclopedia of Type Strains, Phase IV (KMG-IV): sequencing the most valuable type-strain genomes for metagenomic binning, comparative biology and taxonomic classification.</title>
        <authorList>
            <person name="Goeker M."/>
        </authorList>
    </citation>
    <scope>NUCLEOTIDE SEQUENCE [LARGE SCALE GENOMIC DNA]</scope>
    <source>
        <strain evidence="1 2">DSM 17498</strain>
    </source>
</reference>
<accession>A0A840N3N7</accession>
<comment type="caution">
    <text evidence="1">The sequence shown here is derived from an EMBL/GenBank/DDBJ whole genome shotgun (WGS) entry which is preliminary data.</text>
</comment>
<evidence type="ECO:0000313" key="1">
    <source>
        <dbReference type="EMBL" id="MBB5053522.1"/>
    </source>
</evidence>
<proteinExistence type="predicted"/>
<dbReference type="AlphaFoldDB" id="A0A840N3N7"/>
<organism evidence="1 2">
    <name type="scientific">Afipia massiliensis</name>
    <dbReference type="NCBI Taxonomy" id="211460"/>
    <lineage>
        <taxon>Bacteria</taxon>
        <taxon>Pseudomonadati</taxon>
        <taxon>Pseudomonadota</taxon>
        <taxon>Alphaproteobacteria</taxon>
        <taxon>Hyphomicrobiales</taxon>
        <taxon>Nitrobacteraceae</taxon>
        <taxon>Afipia</taxon>
    </lineage>
</organism>
<dbReference type="Proteomes" id="UP000521227">
    <property type="component" value="Unassembled WGS sequence"/>
</dbReference>
<gene>
    <name evidence="1" type="ORF">HNQ36_003522</name>
</gene>
<evidence type="ECO:0000313" key="2">
    <source>
        <dbReference type="Proteomes" id="UP000521227"/>
    </source>
</evidence>
<name>A0A840N3N7_9BRAD</name>
<dbReference type="EMBL" id="JACHIJ010000005">
    <property type="protein sequence ID" value="MBB5053522.1"/>
    <property type="molecule type" value="Genomic_DNA"/>
</dbReference>